<protein>
    <recommendedName>
        <fullName evidence="5">protein adenylyltransferase</fullName>
        <ecNumber evidence="5">2.7.7.108</ecNumber>
    </recommendedName>
</protein>
<comment type="catalytic activity">
    <reaction evidence="6">
        <text>L-threonyl-[protein] + ATP = 3-O-(5'-adenylyl)-L-threonyl-[protein] + diphosphate</text>
        <dbReference type="Rhea" id="RHEA:54292"/>
        <dbReference type="Rhea" id="RHEA-COMP:11060"/>
        <dbReference type="Rhea" id="RHEA-COMP:13847"/>
        <dbReference type="ChEBI" id="CHEBI:30013"/>
        <dbReference type="ChEBI" id="CHEBI:30616"/>
        <dbReference type="ChEBI" id="CHEBI:33019"/>
        <dbReference type="ChEBI" id="CHEBI:138113"/>
        <dbReference type="EC" id="2.7.7.108"/>
    </reaction>
</comment>
<dbReference type="Proteomes" id="UP000782519">
    <property type="component" value="Unassembled WGS sequence"/>
</dbReference>
<dbReference type="Pfam" id="PF02661">
    <property type="entry name" value="Fic"/>
    <property type="match status" value="1"/>
</dbReference>
<evidence type="ECO:0000256" key="2">
    <source>
        <dbReference type="ARBA" id="ARBA00022695"/>
    </source>
</evidence>
<feature type="domain" description="Fido" evidence="8">
    <location>
        <begin position="50"/>
        <end position="190"/>
    </location>
</feature>
<dbReference type="PANTHER" id="PTHR39560:SF1">
    <property type="entry name" value="PROTEIN ADENYLYLTRANSFERASE FIC-RELATED"/>
    <property type="match status" value="1"/>
</dbReference>
<accession>A0A933RTZ3</accession>
<organism evidence="9 10">
    <name type="scientific">Rhodopseudomonas palustris</name>
    <dbReference type="NCBI Taxonomy" id="1076"/>
    <lineage>
        <taxon>Bacteria</taxon>
        <taxon>Pseudomonadati</taxon>
        <taxon>Pseudomonadota</taxon>
        <taxon>Alphaproteobacteria</taxon>
        <taxon>Hyphomicrobiales</taxon>
        <taxon>Nitrobacteraceae</taxon>
        <taxon>Rhodopseudomonas</taxon>
    </lineage>
</organism>
<dbReference type="InterPro" id="IPR036597">
    <property type="entry name" value="Fido-like_dom_sf"/>
</dbReference>
<sequence length="190" mass="21517">MYDAVADDYCYPGTTILKNKLDLQDADELAGFEAEVSDARSDEEIPDGSLDFKHFKAIHHHLFQDVYDWAGQIRTVRISKDGNMFCFPENIEKQAEKLFATLKRDVWLKGLSAEEFARKSAHFLSELNAIHAFREGNGRTQLSFFLLLAQQADHPLNLDYFEPRAFLDAMIASFGGDEAPLAAAIKRLVE</sequence>
<dbReference type="GO" id="GO:0005524">
    <property type="term" value="F:ATP binding"/>
    <property type="evidence" value="ECO:0007669"/>
    <property type="project" value="UniProtKB-KW"/>
</dbReference>
<evidence type="ECO:0000256" key="5">
    <source>
        <dbReference type="ARBA" id="ARBA00034531"/>
    </source>
</evidence>
<dbReference type="InterPro" id="IPR003812">
    <property type="entry name" value="Fido"/>
</dbReference>
<evidence type="ECO:0000313" key="9">
    <source>
        <dbReference type="EMBL" id="MBI5128232.1"/>
    </source>
</evidence>
<evidence type="ECO:0000256" key="6">
    <source>
        <dbReference type="ARBA" id="ARBA00047939"/>
    </source>
</evidence>
<keyword evidence="3" id="KW-0547">Nucleotide-binding</keyword>
<dbReference type="GO" id="GO:0070733">
    <property type="term" value="F:AMPylase activity"/>
    <property type="evidence" value="ECO:0007669"/>
    <property type="project" value="UniProtKB-EC"/>
</dbReference>
<evidence type="ECO:0000256" key="3">
    <source>
        <dbReference type="ARBA" id="ARBA00022741"/>
    </source>
</evidence>
<proteinExistence type="predicted"/>
<keyword evidence="1" id="KW-0808">Transferase</keyword>
<dbReference type="AlphaFoldDB" id="A0A933RTZ3"/>
<comment type="catalytic activity">
    <reaction evidence="7">
        <text>L-tyrosyl-[protein] + ATP = O-(5'-adenylyl)-L-tyrosyl-[protein] + diphosphate</text>
        <dbReference type="Rhea" id="RHEA:54288"/>
        <dbReference type="Rhea" id="RHEA-COMP:10136"/>
        <dbReference type="Rhea" id="RHEA-COMP:13846"/>
        <dbReference type="ChEBI" id="CHEBI:30616"/>
        <dbReference type="ChEBI" id="CHEBI:33019"/>
        <dbReference type="ChEBI" id="CHEBI:46858"/>
        <dbReference type="ChEBI" id="CHEBI:83624"/>
        <dbReference type="EC" id="2.7.7.108"/>
    </reaction>
</comment>
<dbReference type="PROSITE" id="PS51459">
    <property type="entry name" value="FIDO"/>
    <property type="match status" value="1"/>
</dbReference>
<gene>
    <name evidence="9" type="ORF">HZA66_02205</name>
</gene>
<dbReference type="GO" id="GO:0051302">
    <property type="term" value="P:regulation of cell division"/>
    <property type="evidence" value="ECO:0007669"/>
    <property type="project" value="TreeGrafter"/>
</dbReference>
<evidence type="ECO:0000313" key="10">
    <source>
        <dbReference type="Proteomes" id="UP000782519"/>
    </source>
</evidence>
<dbReference type="PANTHER" id="PTHR39560">
    <property type="entry name" value="PROTEIN ADENYLYLTRANSFERASE FIC-RELATED"/>
    <property type="match status" value="1"/>
</dbReference>
<dbReference type="Gene3D" id="1.10.3290.10">
    <property type="entry name" value="Fido-like domain"/>
    <property type="match status" value="1"/>
</dbReference>
<evidence type="ECO:0000256" key="1">
    <source>
        <dbReference type="ARBA" id="ARBA00022679"/>
    </source>
</evidence>
<dbReference type="EMBL" id="JACRJB010000007">
    <property type="protein sequence ID" value="MBI5128232.1"/>
    <property type="molecule type" value="Genomic_DNA"/>
</dbReference>
<keyword evidence="2" id="KW-0548">Nucleotidyltransferase</keyword>
<evidence type="ECO:0000256" key="4">
    <source>
        <dbReference type="ARBA" id="ARBA00022840"/>
    </source>
</evidence>
<dbReference type="SUPFAM" id="SSF140931">
    <property type="entry name" value="Fic-like"/>
    <property type="match status" value="1"/>
</dbReference>
<evidence type="ECO:0000259" key="8">
    <source>
        <dbReference type="PROSITE" id="PS51459"/>
    </source>
</evidence>
<keyword evidence="4" id="KW-0067">ATP-binding</keyword>
<dbReference type="EC" id="2.7.7.108" evidence="5"/>
<comment type="caution">
    <text evidence="9">The sequence shown here is derived from an EMBL/GenBank/DDBJ whole genome shotgun (WGS) entry which is preliminary data.</text>
</comment>
<name>A0A933RTZ3_RHOPL</name>
<evidence type="ECO:0000256" key="7">
    <source>
        <dbReference type="ARBA" id="ARBA00048696"/>
    </source>
</evidence>
<reference evidence="9" key="1">
    <citation type="submission" date="2020-07" db="EMBL/GenBank/DDBJ databases">
        <title>Huge and variable diversity of episymbiotic CPR bacteria and DPANN archaea in groundwater ecosystems.</title>
        <authorList>
            <person name="He C.Y."/>
            <person name="Keren R."/>
            <person name="Whittaker M."/>
            <person name="Farag I.F."/>
            <person name="Doudna J."/>
            <person name="Cate J.H.D."/>
            <person name="Banfield J.F."/>
        </authorList>
    </citation>
    <scope>NUCLEOTIDE SEQUENCE</scope>
    <source>
        <strain evidence="9">NC_groundwater_1818_Pr3_B-0.1um_66_35</strain>
    </source>
</reference>